<comment type="cofactor">
    <cofactor evidence="2">
        <name>Mg(2+)</name>
        <dbReference type="ChEBI" id="CHEBI:18420"/>
    </cofactor>
</comment>
<keyword evidence="4 7" id="KW-0378">Hydrolase</keyword>
<accession>A0A934Q065</accession>
<dbReference type="PROSITE" id="PS00893">
    <property type="entry name" value="NUDIX_BOX"/>
    <property type="match status" value="1"/>
</dbReference>
<dbReference type="Gene3D" id="3.90.79.10">
    <property type="entry name" value="Nucleoside Triphosphate Pyrophosphohydrolase"/>
    <property type="match status" value="1"/>
</dbReference>
<evidence type="ECO:0000256" key="6">
    <source>
        <dbReference type="ARBA" id="ARBA00023211"/>
    </source>
</evidence>
<keyword evidence="10" id="KW-1185">Reference proteome</keyword>
<keyword evidence="6" id="KW-0464">Manganese</keyword>
<dbReference type="GO" id="GO:0046872">
    <property type="term" value="F:metal ion binding"/>
    <property type="evidence" value="ECO:0007669"/>
    <property type="project" value="UniProtKB-KW"/>
</dbReference>
<dbReference type="InterPro" id="IPR020476">
    <property type="entry name" value="Nudix_hydrolase"/>
</dbReference>
<keyword evidence="5" id="KW-0460">Magnesium</keyword>
<sequence length="219" mass="23644">MRLDEALRGSIRERLAAWPLQRIAHGEHRHAAVAVALCEEGTGAALAGVRAPATWSTDAALLLTRRGAGLARHAGQWALPGGRVDEGETAVEAALRELQEEVGLQLTRDDVLGELDDYATRSGFLISPVVVWAGEARGLVPQDGEVASIHRIPVDEFMRTDAPMLEPSDAGEHPVLRMPVGQGWIAAPTAAVLYQFREVCIAGRATRVAHFDQPPFARR</sequence>
<keyword evidence="3" id="KW-0479">Metal-binding</keyword>
<comment type="caution">
    <text evidence="9">The sequence shown here is derived from an EMBL/GenBank/DDBJ whole genome shotgun (WGS) entry which is preliminary data.</text>
</comment>
<reference evidence="9" key="1">
    <citation type="submission" date="2020-12" db="EMBL/GenBank/DDBJ databases">
        <title>Ramlibacter sp. nov., isolated from a freshwater alga, Cryptomonas.</title>
        <authorList>
            <person name="Kim H.M."/>
            <person name="Jeon C.O."/>
        </authorList>
    </citation>
    <scope>NUCLEOTIDE SEQUENCE</scope>
    <source>
        <strain evidence="9">CrO1</strain>
    </source>
</reference>
<evidence type="ECO:0000256" key="7">
    <source>
        <dbReference type="RuleBase" id="RU003476"/>
    </source>
</evidence>
<dbReference type="GO" id="GO:0010945">
    <property type="term" value="F:coenzyme A diphosphatase activity"/>
    <property type="evidence" value="ECO:0007669"/>
    <property type="project" value="InterPro"/>
</dbReference>
<evidence type="ECO:0000256" key="4">
    <source>
        <dbReference type="ARBA" id="ARBA00022801"/>
    </source>
</evidence>
<dbReference type="Proteomes" id="UP000617041">
    <property type="component" value="Unassembled WGS sequence"/>
</dbReference>
<dbReference type="AlphaFoldDB" id="A0A934Q065"/>
<dbReference type="PANTHER" id="PTHR12992">
    <property type="entry name" value="NUDIX HYDROLASE"/>
    <property type="match status" value="1"/>
</dbReference>
<feature type="domain" description="Nudix hydrolase" evidence="8">
    <location>
        <begin position="28"/>
        <end position="178"/>
    </location>
</feature>
<evidence type="ECO:0000256" key="5">
    <source>
        <dbReference type="ARBA" id="ARBA00022842"/>
    </source>
</evidence>
<evidence type="ECO:0000256" key="3">
    <source>
        <dbReference type="ARBA" id="ARBA00022723"/>
    </source>
</evidence>
<proteinExistence type="inferred from homology"/>
<dbReference type="PROSITE" id="PS51462">
    <property type="entry name" value="NUDIX"/>
    <property type="match status" value="1"/>
</dbReference>
<dbReference type="Pfam" id="PF00293">
    <property type="entry name" value="NUDIX"/>
    <property type="match status" value="1"/>
</dbReference>
<dbReference type="PANTHER" id="PTHR12992:SF11">
    <property type="entry name" value="MITOCHONDRIAL COENZYME A DIPHOSPHATASE NUDT8"/>
    <property type="match status" value="1"/>
</dbReference>
<dbReference type="RefSeq" id="WP_200787241.1">
    <property type="nucleotide sequence ID" value="NZ_JAEDAO010000001.1"/>
</dbReference>
<comment type="similarity">
    <text evidence="7">Belongs to the Nudix hydrolase family.</text>
</comment>
<evidence type="ECO:0000259" key="8">
    <source>
        <dbReference type="PROSITE" id="PS51462"/>
    </source>
</evidence>
<evidence type="ECO:0000313" key="10">
    <source>
        <dbReference type="Proteomes" id="UP000617041"/>
    </source>
</evidence>
<dbReference type="SUPFAM" id="SSF55811">
    <property type="entry name" value="Nudix"/>
    <property type="match status" value="1"/>
</dbReference>
<dbReference type="InterPro" id="IPR045121">
    <property type="entry name" value="CoAse"/>
</dbReference>
<dbReference type="InterPro" id="IPR015797">
    <property type="entry name" value="NUDIX_hydrolase-like_dom_sf"/>
</dbReference>
<dbReference type="CDD" id="cd03426">
    <property type="entry name" value="NUDIX_CoAse_Nudt7"/>
    <property type="match status" value="1"/>
</dbReference>
<evidence type="ECO:0000256" key="1">
    <source>
        <dbReference type="ARBA" id="ARBA00001936"/>
    </source>
</evidence>
<dbReference type="InterPro" id="IPR000086">
    <property type="entry name" value="NUDIX_hydrolase_dom"/>
</dbReference>
<protein>
    <submittedName>
        <fullName evidence="9">CoA pyrophosphatase</fullName>
    </submittedName>
</protein>
<evidence type="ECO:0000313" key="9">
    <source>
        <dbReference type="EMBL" id="MBK0392298.1"/>
    </source>
</evidence>
<name>A0A934Q065_9BURK</name>
<organism evidence="9 10">
    <name type="scientific">Ramlibacter algicola</name>
    <dbReference type="NCBI Taxonomy" id="2795217"/>
    <lineage>
        <taxon>Bacteria</taxon>
        <taxon>Pseudomonadati</taxon>
        <taxon>Pseudomonadota</taxon>
        <taxon>Betaproteobacteria</taxon>
        <taxon>Burkholderiales</taxon>
        <taxon>Comamonadaceae</taxon>
        <taxon>Ramlibacter</taxon>
    </lineage>
</organism>
<comment type="cofactor">
    <cofactor evidence="1">
        <name>Mn(2+)</name>
        <dbReference type="ChEBI" id="CHEBI:29035"/>
    </cofactor>
</comment>
<dbReference type="InterPro" id="IPR020084">
    <property type="entry name" value="NUDIX_hydrolase_CS"/>
</dbReference>
<dbReference type="PRINTS" id="PR00502">
    <property type="entry name" value="NUDIXFAMILY"/>
</dbReference>
<dbReference type="EMBL" id="JAEDAO010000001">
    <property type="protein sequence ID" value="MBK0392298.1"/>
    <property type="molecule type" value="Genomic_DNA"/>
</dbReference>
<gene>
    <name evidence="9" type="ORF">I8E28_06830</name>
</gene>
<evidence type="ECO:0000256" key="2">
    <source>
        <dbReference type="ARBA" id="ARBA00001946"/>
    </source>
</evidence>